<evidence type="ECO:0000313" key="1">
    <source>
        <dbReference type="EMBL" id="KJD47494.1"/>
    </source>
</evidence>
<evidence type="ECO:0008006" key="3">
    <source>
        <dbReference type="Google" id="ProtNLM"/>
    </source>
</evidence>
<proteinExistence type="predicted"/>
<accession>A0A0D7X8M0</accession>
<gene>
    <name evidence="1" type="ORF">QD47_00640</name>
</gene>
<reference evidence="1 2" key="1">
    <citation type="submission" date="2014-11" db="EMBL/GenBank/DDBJ databases">
        <title>Draft Genome Sequences of Paenibacillus polymyxa NRRL B-30509 and Paenibacillus terrae NRRL B-30644, Strains from a Poultry Environment that Produce Tridecaptin A and Paenicidins.</title>
        <authorList>
            <person name="van Belkum M.J."/>
            <person name="Lohans C.T."/>
            <person name="Vederas J.C."/>
        </authorList>
    </citation>
    <scope>NUCLEOTIDE SEQUENCE [LARGE SCALE GENOMIC DNA]</scope>
    <source>
        <strain evidence="1 2">NRRL B-30644</strain>
    </source>
</reference>
<keyword evidence="2" id="KW-1185">Reference proteome</keyword>
<dbReference type="PATRIC" id="fig|159743.3.peg.151"/>
<dbReference type="PANTHER" id="PTHR39180:SF2">
    <property type="entry name" value="DUF1641 DOMAIN-CONTAINING PROTEIN"/>
    <property type="match status" value="1"/>
</dbReference>
<name>A0A0D7X8M0_9BACL</name>
<dbReference type="Pfam" id="PF07849">
    <property type="entry name" value="DUF1641"/>
    <property type="match status" value="1"/>
</dbReference>
<comment type="caution">
    <text evidence="1">The sequence shown here is derived from an EMBL/GenBank/DDBJ whole genome shotgun (WGS) entry which is preliminary data.</text>
</comment>
<sequence>MSENQQEVAVTQEATKESRDVLDQLMKPEVQQSLTVLVENLPKLTEMVTLMTDAYDVARSLATDPVFIGDMKSSMGEFVKPVTESAKGLASAAIEAGDRVQTTDGSVGLFGLLKMLKDPNVQKTLRFSQAFLDILNERQRESK</sequence>
<dbReference type="Proteomes" id="UP000032534">
    <property type="component" value="Unassembled WGS sequence"/>
</dbReference>
<dbReference type="RefSeq" id="WP_044644287.1">
    <property type="nucleotide sequence ID" value="NZ_JTHP01000001.1"/>
</dbReference>
<evidence type="ECO:0000313" key="2">
    <source>
        <dbReference type="Proteomes" id="UP000032534"/>
    </source>
</evidence>
<dbReference type="PANTHER" id="PTHR39180">
    <property type="match status" value="1"/>
</dbReference>
<protein>
    <recommendedName>
        <fullName evidence="3">DUF1641 domain-containing protein</fullName>
    </recommendedName>
</protein>
<dbReference type="InterPro" id="IPR012440">
    <property type="entry name" value="DUF1641"/>
</dbReference>
<dbReference type="EMBL" id="JTHP01000001">
    <property type="protein sequence ID" value="KJD47494.1"/>
    <property type="molecule type" value="Genomic_DNA"/>
</dbReference>
<dbReference type="OrthoDB" id="2374761at2"/>
<dbReference type="AlphaFoldDB" id="A0A0D7X8M0"/>
<organism evidence="1 2">
    <name type="scientific">Paenibacillus terrae</name>
    <dbReference type="NCBI Taxonomy" id="159743"/>
    <lineage>
        <taxon>Bacteria</taxon>
        <taxon>Bacillati</taxon>
        <taxon>Bacillota</taxon>
        <taxon>Bacilli</taxon>
        <taxon>Bacillales</taxon>
        <taxon>Paenibacillaceae</taxon>
        <taxon>Paenibacillus</taxon>
    </lineage>
</organism>